<comment type="similarity">
    <text evidence="1">Belongs to the glycosyltransferase 2 family.</text>
</comment>
<dbReference type="Pfam" id="PF00535">
    <property type="entry name" value="Glycos_transf_2"/>
    <property type="match status" value="1"/>
</dbReference>
<proteinExistence type="inferred from homology"/>
<reference evidence="6" key="1">
    <citation type="submission" date="2017-12" db="EMBL/GenBank/DDBJ databases">
        <title>FDA dAtabase for Regulatory Grade micrObial Sequences (FDA-ARGOS): Supporting development and validation of Infectious Disease Dx tests.</title>
        <authorList>
            <person name="Sichtig H."/>
            <person name="Tallon L."/>
            <person name="Sadzewicz L."/>
            <person name="Sengamalay N."/>
            <person name="Nagaraj S."/>
            <person name="Vavikolanu K."/>
            <person name="Aluvathingal J."/>
            <person name="Nadendla S."/>
            <person name="Pirone D.C."/>
            <person name="Hoffman M."/>
            <person name="Muruvanda T."/>
            <person name="Allard M."/>
            <person name="Evans P."/>
        </authorList>
    </citation>
    <scope>NUCLEOTIDE SEQUENCE [LARGE SCALE GENOMIC DNA]</scope>
    <source>
        <strain evidence="6">FDAARGOS_55</strain>
    </source>
</reference>
<dbReference type="Proteomes" id="UP000236163">
    <property type="component" value="Unassembled WGS sequence"/>
</dbReference>
<dbReference type="PANTHER" id="PTHR43685:SF5">
    <property type="entry name" value="GLYCOSYLTRANSFERASE EPSE-RELATED"/>
    <property type="match status" value="1"/>
</dbReference>
<dbReference type="SUPFAM" id="SSF53448">
    <property type="entry name" value="Nucleotide-diphospho-sugar transferases"/>
    <property type="match status" value="1"/>
</dbReference>
<evidence type="ECO:0000259" key="4">
    <source>
        <dbReference type="Pfam" id="PF00535"/>
    </source>
</evidence>
<sequence length="264" mass="30501">MLTEVRAVSTTKPLVSVVLPVNKFNPYLDRAIHSILSQSYPSIELIIIANNCTNDFFDALKKRECETIKVLRTNIAYLPYCLNKGLDLCNGDFVARMDSDDISHPERIDRQVDFLINNPDIDVVGTNAVYIDEDDVELEKSNLPENNNAIKKMLPYKCCLVHPSVMFRKNVVISSGGYMFANYSEDYELWNRLAVEGRTFYNLSEYLLYYRLHNNQSTSKNNLFMVMVNDVAIKVKYFLLTKKVSYLLGIIRTVFSVFYCKYIK</sequence>
<dbReference type="EMBL" id="JWSP02000004">
    <property type="protein sequence ID" value="PNO35546.1"/>
    <property type="molecule type" value="Genomic_DNA"/>
</dbReference>
<keyword evidence="2" id="KW-0328">Glycosyltransferase</keyword>
<dbReference type="AlphaFoldDB" id="A0A2K0JJU0"/>
<organism evidence="5 6">
    <name type="scientific">Salmonella enterica subsp. houtenae serovar 50:g,z51:-</name>
    <dbReference type="NCBI Taxonomy" id="1173947"/>
    <lineage>
        <taxon>Bacteria</taxon>
        <taxon>Pseudomonadati</taxon>
        <taxon>Pseudomonadota</taxon>
        <taxon>Gammaproteobacteria</taxon>
        <taxon>Enterobacterales</taxon>
        <taxon>Enterobacteriaceae</taxon>
        <taxon>Salmonella</taxon>
    </lineage>
</organism>
<evidence type="ECO:0000256" key="2">
    <source>
        <dbReference type="ARBA" id="ARBA00022676"/>
    </source>
</evidence>
<dbReference type="InterPro" id="IPR050834">
    <property type="entry name" value="Glycosyltransf_2"/>
</dbReference>
<dbReference type="Gene3D" id="3.90.550.10">
    <property type="entry name" value="Spore Coat Polysaccharide Biosynthesis Protein SpsA, Chain A"/>
    <property type="match status" value="1"/>
</dbReference>
<comment type="caution">
    <text evidence="5">The sequence shown here is derived from an EMBL/GenBank/DDBJ whole genome shotgun (WGS) entry which is preliminary data.</text>
</comment>
<protein>
    <submittedName>
        <fullName evidence="5">Glycosyl transferase</fullName>
    </submittedName>
</protein>
<evidence type="ECO:0000313" key="6">
    <source>
        <dbReference type="Proteomes" id="UP000236163"/>
    </source>
</evidence>
<evidence type="ECO:0000256" key="3">
    <source>
        <dbReference type="ARBA" id="ARBA00022679"/>
    </source>
</evidence>
<gene>
    <name evidence="5" type="ORF">RK55_021915</name>
</gene>
<accession>A0A2K0JJU0</accession>
<keyword evidence="3 5" id="KW-0808">Transferase</keyword>
<name>A0A2K0JJU0_SALHO</name>
<dbReference type="GO" id="GO:0016757">
    <property type="term" value="F:glycosyltransferase activity"/>
    <property type="evidence" value="ECO:0007669"/>
    <property type="project" value="UniProtKB-KW"/>
</dbReference>
<dbReference type="InterPro" id="IPR001173">
    <property type="entry name" value="Glyco_trans_2-like"/>
</dbReference>
<evidence type="ECO:0000313" key="5">
    <source>
        <dbReference type="EMBL" id="PNO35546.1"/>
    </source>
</evidence>
<dbReference type="InterPro" id="IPR029044">
    <property type="entry name" value="Nucleotide-diphossugar_trans"/>
</dbReference>
<feature type="domain" description="Glycosyltransferase 2-like" evidence="4">
    <location>
        <begin position="16"/>
        <end position="157"/>
    </location>
</feature>
<dbReference type="PANTHER" id="PTHR43685">
    <property type="entry name" value="GLYCOSYLTRANSFERASE"/>
    <property type="match status" value="1"/>
</dbReference>
<evidence type="ECO:0000256" key="1">
    <source>
        <dbReference type="ARBA" id="ARBA00006739"/>
    </source>
</evidence>